<proteinExistence type="predicted"/>
<gene>
    <name evidence="1" type="ORF">MRB53_030808</name>
</gene>
<accession>A0ACC2KM82</accession>
<sequence>MQKPDAQARHRANELKEDVKRMLDNVNDPQQELNLIDAIHRLGVAYHFESGIESALLRMHNSFTDGKDNSDDLHTVALRLRLLRQEGYNVSSNVFNKFKDGERSLKKSLVSDVQGLLSLYEAAYMGINGEDILDEAIAFTREKLKLALPQRDSPLSTLVELALEFSSAQAS</sequence>
<name>A0ACC2KM82_PERAE</name>
<dbReference type="EMBL" id="CM056818">
    <property type="protein sequence ID" value="KAJ8622279.1"/>
    <property type="molecule type" value="Genomic_DNA"/>
</dbReference>
<evidence type="ECO:0000313" key="2">
    <source>
        <dbReference type="Proteomes" id="UP001234297"/>
    </source>
</evidence>
<keyword evidence="2" id="KW-1185">Reference proteome</keyword>
<evidence type="ECO:0000313" key="1">
    <source>
        <dbReference type="EMBL" id="KAJ8622279.1"/>
    </source>
</evidence>
<protein>
    <submittedName>
        <fullName evidence="1">Uncharacterized protein</fullName>
    </submittedName>
</protein>
<comment type="caution">
    <text evidence="1">The sequence shown here is derived from an EMBL/GenBank/DDBJ whole genome shotgun (WGS) entry which is preliminary data.</text>
</comment>
<organism evidence="1 2">
    <name type="scientific">Persea americana</name>
    <name type="common">Avocado</name>
    <dbReference type="NCBI Taxonomy" id="3435"/>
    <lineage>
        <taxon>Eukaryota</taxon>
        <taxon>Viridiplantae</taxon>
        <taxon>Streptophyta</taxon>
        <taxon>Embryophyta</taxon>
        <taxon>Tracheophyta</taxon>
        <taxon>Spermatophyta</taxon>
        <taxon>Magnoliopsida</taxon>
        <taxon>Magnoliidae</taxon>
        <taxon>Laurales</taxon>
        <taxon>Lauraceae</taxon>
        <taxon>Persea</taxon>
    </lineage>
</organism>
<reference evidence="1 2" key="1">
    <citation type="journal article" date="2022" name="Hortic Res">
        <title>A haplotype resolved chromosomal level avocado genome allows analysis of novel avocado genes.</title>
        <authorList>
            <person name="Nath O."/>
            <person name="Fletcher S.J."/>
            <person name="Hayward A."/>
            <person name="Shaw L.M."/>
            <person name="Masouleh A.K."/>
            <person name="Furtado A."/>
            <person name="Henry R.J."/>
            <person name="Mitter N."/>
        </authorList>
    </citation>
    <scope>NUCLEOTIDE SEQUENCE [LARGE SCALE GENOMIC DNA]</scope>
    <source>
        <strain evidence="2">cv. Hass</strain>
    </source>
</reference>
<dbReference type="Proteomes" id="UP001234297">
    <property type="component" value="Chromosome 10"/>
</dbReference>